<keyword evidence="7" id="KW-0460">Magnesium</keyword>
<dbReference type="CDD" id="cd01888">
    <property type="entry name" value="eIF2_gamma"/>
    <property type="match status" value="1"/>
</dbReference>
<dbReference type="PRINTS" id="PR00315">
    <property type="entry name" value="ELONGATNFCT"/>
</dbReference>
<dbReference type="EC" id="3.6.5.3" evidence="2"/>
<evidence type="ECO:0000313" key="12">
    <source>
        <dbReference type="EMBL" id="HEM67856.1"/>
    </source>
</evidence>
<dbReference type="AlphaFoldDB" id="A0A7J2U563"/>
<dbReference type="GO" id="GO:0001731">
    <property type="term" value="P:formation of translation preinitiation complex"/>
    <property type="evidence" value="ECO:0007669"/>
    <property type="project" value="TreeGrafter"/>
</dbReference>
<dbReference type="InterPro" id="IPR022424">
    <property type="entry name" value="TIF2_gsu"/>
</dbReference>
<comment type="caution">
    <text evidence="12">The sequence shown here is derived from an EMBL/GenBank/DDBJ whole genome shotgun (WGS) entry which is preliminary data.</text>
</comment>
<dbReference type="InterPro" id="IPR000795">
    <property type="entry name" value="T_Tr_GTP-bd_dom"/>
</dbReference>
<keyword evidence="5" id="KW-0547">Nucleotide-binding</keyword>
<dbReference type="InterPro" id="IPR044127">
    <property type="entry name" value="eIF2g_dom_2"/>
</dbReference>
<evidence type="ECO:0000256" key="10">
    <source>
        <dbReference type="ARBA" id="ARBA00048107"/>
    </source>
</evidence>
<dbReference type="NCBIfam" id="TIGR00231">
    <property type="entry name" value="small_GTP"/>
    <property type="match status" value="1"/>
</dbReference>
<proteinExistence type="inferred from homology"/>
<dbReference type="GO" id="GO:0000049">
    <property type="term" value="F:tRNA binding"/>
    <property type="evidence" value="ECO:0007669"/>
    <property type="project" value="InterPro"/>
</dbReference>
<dbReference type="GO" id="GO:0003924">
    <property type="term" value="F:GTPase activity"/>
    <property type="evidence" value="ECO:0007669"/>
    <property type="project" value="InterPro"/>
</dbReference>
<dbReference type="InterPro" id="IPR044128">
    <property type="entry name" value="eIF2g_GTP-bd"/>
</dbReference>
<evidence type="ECO:0000256" key="1">
    <source>
        <dbReference type="ARBA" id="ARBA00005388"/>
    </source>
</evidence>
<feature type="domain" description="Tr-type G" evidence="11">
    <location>
        <begin position="3"/>
        <end position="200"/>
    </location>
</feature>
<dbReference type="Pfam" id="PF09173">
    <property type="entry name" value="eIF2_C"/>
    <property type="match status" value="1"/>
</dbReference>
<dbReference type="NCBIfam" id="TIGR03680">
    <property type="entry name" value="eif2g_arch"/>
    <property type="match status" value="1"/>
</dbReference>
<dbReference type="NCBIfam" id="NF003077">
    <property type="entry name" value="PRK04000.1"/>
    <property type="match status" value="1"/>
</dbReference>
<keyword evidence="9" id="KW-0342">GTP-binding</keyword>
<dbReference type="GO" id="GO:0003743">
    <property type="term" value="F:translation initiation factor activity"/>
    <property type="evidence" value="ECO:0007669"/>
    <property type="project" value="UniProtKB-KW"/>
</dbReference>
<evidence type="ECO:0000256" key="3">
    <source>
        <dbReference type="ARBA" id="ARBA00022540"/>
    </source>
</evidence>
<dbReference type="SUPFAM" id="SSF50447">
    <property type="entry name" value="Translation proteins"/>
    <property type="match status" value="1"/>
</dbReference>
<dbReference type="InterPro" id="IPR027417">
    <property type="entry name" value="P-loop_NTPase"/>
</dbReference>
<dbReference type="Gene3D" id="2.40.30.10">
    <property type="entry name" value="Translation factors"/>
    <property type="match status" value="2"/>
</dbReference>
<dbReference type="InterPro" id="IPR015256">
    <property type="entry name" value="eIF2g_C"/>
</dbReference>
<dbReference type="InterPro" id="IPR009000">
    <property type="entry name" value="Transl_B-barrel_sf"/>
</dbReference>
<evidence type="ECO:0000256" key="2">
    <source>
        <dbReference type="ARBA" id="ARBA00011986"/>
    </source>
</evidence>
<evidence type="ECO:0000259" key="11">
    <source>
        <dbReference type="PROSITE" id="PS51722"/>
    </source>
</evidence>
<dbReference type="CDD" id="cd03688">
    <property type="entry name" value="eIF2_gamma_II"/>
    <property type="match status" value="1"/>
</dbReference>
<evidence type="ECO:0000256" key="5">
    <source>
        <dbReference type="ARBA" id="ARBA00022741"/>
    </source>
</evidence>
<evidence type="ECO:0000256" key="7">
    <source>
        <dbReference type="ARBA" id="ARBA00022842"/>
    </source>
</evidence>
<reference evidence="12" key="1">
    <citation type="journal article" date="2020" name="mSystems">
        <title>Genome- and Community-Level Interaction Insights into Carbon Utilization and Element Cycling Functions of Hydrothermarchaeota in Hydrothermal Sediment.</title>
        <authorList>
            <person name="Zhou Z."/>
            <person name="Liu Y."/>
            <person name="Xu W."/>
            <person name="Pan J."/>
            <person name="Luo Z.H."/>
            <person name="Li M."/>
        </authorList>
    </citation>
    <scope>NUCLEOTIDE SEQUENCE [LARGE SCALE GENOMIC DNA]</scope>
    <source>
        <strain evidence="12">SpSt-125</strain>
    </source>
</reference>
<keyword evidence="4" id="KW-0479">Metal-binding</keyword>
<dbReference type="SUPFAM" id="SSF50465">
    <property type="entry name" value="EF-Tu/eEF-1alpha/eIF2-gamma C-terminal domain"/>
    <property type="match status" value="1"/>
</dbReference>
<protein>
    <recommendedName>
        <fullName evidence="2">protein-synthesizing GTPase</fullName>
        <ecNumber evidence="2">3.6.5.3</ecNumber>
    </recommendedName>
</protein>
<comment type="catalytic activity">
    <reaction evidence="10">
        <text>GTP + H2O = GDP + phosphate + H(+)</text>
        <dbReference type="Rhea" id="RHEA:19669"/>
        <dbReference type="ChEBI" id="CHEBI:15377"/>
        <dbReference type="ChEBI" id="CHEBI:15378"/>
        <dbReference type="ChEBI" id="CHEBI:37565"/>
        <dbReference type="ChEBI" id="CHEBI:43474"/>
        <dbReference type="ChEBI" id="CHEBI:58189"/>
        <dbReference type="EC" id="3.6.5.3"/>
    </reaction>
</comment>
<dbReference type="InterPro" id="IPR005225">
    <property type="entry name" value="Small_GTP-bd"/>
</dbReference>
<accession>A0A7J2U563</accession>
<name>A0A7J2U563_9CREN</name>
<keyword evidence="6" id="KW-0378">Hydrolase</keyword>
<dbReference type="GO" id="GO:0005525">
    <property type="term" value="F:GTP binding"/>
    <property type="evidence" value="ECO:0007669"/>
    <property type="project" value="UniProtKB-KW"/>
</dbReference>
<keyword evidence="8" id="KW-0648">Protein biosynthesis</keyword>
<dbReference type="EMBL" id="DSEU01000070">
    <property type="protein sequence ID" value="HEM67856.1"/>
    <property type="molecule type" value="Genomic_DNA"/>
</dbReference>
<sequence length="406" mass="44148">MGIPSIIIGVVGHVDHGKTTLVQALTGIWTARYSEELKRSMTIRLGYAQGSILYCEGVEPPSSYIMHIDSCPGNVEPKFLKTVSFVDAPGHEVLMATMLSGAALMDAAILVVAANEPCPQPQTIEHTKALEILGVEQVVVVQNKIDVMPLEKVRENYKQIKEFLETTKYSKAPIIPVSALHRVNVDVIAMAIAKLFREPDRILGKPALMQIARSFDVNLPGTPPEKLVGGIVGGALMKGEIRVGDEVVIKPGVRIVSKSRITYEPLSTEITSIRYGEIESDTARPGGLVALGTKLDPSLTKGDALRGQVLGHDIPDAVQDIRVEYRMLDKVVGTKEAMQPPRPKAKDMLTLIIGTRYVNAVVESVTREELEAKLNEPVVVLKGNRVAILMKIGARLRLVGWGHVIG</sequence>
<dbReference type="PROSITE" id="PS51722">
    <property type="entry name" value="G_TR_2"/>
    <property type="match status" value="1"/>
</dbReference>
<dbReference type="SUPFAM" id="SSF52540">
    <property type="entry name" value="P-loop containing nucleoside triphosphate hydrolases"/>
    <property type="match status" value="1"/>
</dbReference>
<dbReference type="PANTHER" id="PTHR42854">
    <property type="entry name" value="EUKARYOTIC TRANSLATION INITIATION FACTOR 2 SUBUNIT 3 FAMILY MEMBER"/>
    <property type="match status" value="1"/>
</dbReference>
<evidence type="ECO:0000256" key="4">
    <source>
        <dbReference type="ARBA" id="ARBA00022723"/>
    </source>
</evidence>
<dbReference type="InterPro" id="IPR009001">
    <property type="entry name" value="Transl_elong_EF1A/Init_IF2_C"/>
</dbReference>
<gene>
    <name evidence="12" type="ORF">ENO26_09900</name>
</gene>
<keyword evidence="3 12" id="KW-0396">Initiation factor</keyword>
<evidence type="ECO:0000256" key="6">
    <source>
        <dbReference type="ARBA" id="ARBA00022801"/>
    </source>
</evidence>
<dbReference type="InterPro" id="IPR050543">
    <property type="entry name" value="eIF2G"/>
</dbReference>
<comment type="similarity">
    <text evidence="1">Belongs to the TRAFAC class translation factor GTPase superfamily. Classic translation factor GTPase family. EIF2G subfamily.</text>
</comment>
<dbReference type="Gene3D" id="3.40.50.300">
    <property type="entry name" value="P-loop containing nucleotide triphosphate hydrolases"/>
    <property type="match status" value="1"/>
</dbReference>
<organism evidence="12">
    <name type="scientific">Ignisphaera aggregans</name>
    <dbReference type="NCBI Taxonomy" id="334771"/>
    <lineage>
        <taxon>Archaea</taxon>
        <taxon>Thermoproteota</taxon>
        <taxon>Thermoprotei</taxon>
        <taxon>Desulfurococcales</taxon>
        <taxon>Desulfurococcaceae</taxon>
        <taxon>Ignisphaera</taxon>
    </lineage>
</organism>
<evidence type="ECO:0000256" key="8">
    <source>
        <dbReference type="ARBA" id="ARBA00022917"/>
    </source>
</evidence>
<evidence type="ECO:0000256" key="9">
    <source>
        <dbReference type="ARBA" id="ARBA00023134"/>
    </source>
</evidence>
<dbReference type="GO" id="GO:0005829">
    <property type="term" value="C:cytosol"/>
    <property type="evidence" value="ECO:0007669"/>
    <property type="project" value="TreeGrafter"/>
</dbReference>
<dbReference type="GO" id="GO:0046872">
    <property type="term" value="F:metal ion binding"/>
    <property type="evidence" value="ECO:0007669"/>
    <property type="project" value="UniProtKB-KW"/>
</dbReference>
<dbReference type="Pfam" id="PF00009">
    <property type="entry name" value="GTP_EFTU"/>
    <property type="match status" value="1"/>
</dbReference>
<dbReference type="PANTHER" id="PTHR42854:SF3">
    <property type="entry name" value="EUKARYOTIC TRANSLATION INITIATION FACTOR 2 SUBUNIT 3-RELATED"/>
    <property type="match status" value="1"/>
</dbReference>